<gene>
    <name evidence="2" type="ORF">JQM67_10775</name>
</gene>
<organism evidence="2 3">
    <name type="scientific">Anaeromassilibacillus senegalensis</name>
    <dbReference type="NCBI Taxonomy" id="1673717"/>
    <lineage>
        <taxon>Bacteria</taxon>
        <taxon>Bacillati</taxon>
        <taxon>Bacillota</taxon>
        <taxon>Clostridia</taxon>
        <taxon>Eubacteriales</taxon>
        <taxon>Acutalibacteraceae</taxon>
        <taxon>Anaeromassilibacillus</taxon>
    </lineage>
</organism>
<evidence type="ECO:0000313" key="2">
    <source>
        <dbReference type="EMBL" id="MCF2653084.1"/>
    </source>
</evidence>
<keyword evidence="3" id="KW-1185">Reference proteome</keyword>
<keyword evidence="1" id="KW-0732">Signal</keyword>
<protein>
    <recommendedName>
        <fullName evidence="4">MFS transporter</fullName>
    </recommendedName>
</protein>
<evidence type="ECO:0008006" key="4">
    <source>
        <dbReference type="Google" id="ProtNLM"/>
    </source>
</evidence>
<feature type="chain" id="PRO_5046859950" description="MFS transporter" evidence="1">
    <location>
        <begin position="32"/>
        <end position="66"/>
    </location>
</feature>
<dbReference type="RefSeq" id="WP_235324108.1">
    <property type="nucleotide sequence ID" value="NZ_JAFBIT010000003.1"/>
</dbReference>
<dbReference type="EMBL" id="JAFBIT010000003">
    <property type="protein sequence ID" value="MCF2653084.1"/>
    <property type="molecule type" value="Genomic_DNA"/>
</dbReference>
<proteinExistence type="predicted"/>
<dbReference type="Proteomes" id="UP001299220">
    <property type="component" value="Unassembled WGS sequence"/>
</dbReference>
<comment type="caution">
    <text evidence="2">The sequence shown here is derived from an EMBL/GenBank/DDBJ whole genome shotgun (WGS) entry which is preliminary data.</text>
</comment>
<reference evidence="2 3" key="1">
    <citation type="submission" date="2020-12" db="EMBL/GenBank/DDBJ databases">
        <title>Whole genome sequences of gut porcine anaerobes.</title>
        <authorList>
            <person name="Kubasova T."/>
            <person name="Jahodarova E."/>
            <person name="Rychlik I."/>
        </authorList>
    </citation>
    <scope>NUCLEOTIDE SEQUENCE [LARGE SCALE GENOMIC DNA]</scope>
    <source>
        <strain evidence="2 3">An867</strain>
    </source>
</reference>
<feature type="signal peptide" evidence="1">
    <location>
        <begin position="1"/>
        <end position="31"/>
    </location>
</feature>
<sequence length="66" mass="7063">MQQKTIRHWLTVIACCGLAASSIGICTNAMGVFYTPVSEALGVGRGDGFGKHGRQHPVEACHRHAE</sequence>
<evidence type="ECO:0000313" key="3">
    <source>
        <dbReference type="Proteomes" id="UP001299220"/>
    </source>
</evidence>
<evidence type="ECO:0000256" key="1">
    <source>
        <dbReference type="SAM" id="SignalP"/>
    </source>
</evidence>
<name>A0ABS9CPT7_9FIRM</name>
<accession>A0ABS9CPT7</accession>